<sequence length="101" mass="12007">MKKTELLNNVKELGFPLFETKKSMDVNKTLAEVTKSKDSRLWEGFPLLLANTLERGLFNYREVLRNFKNSQERNDFRKLVLMSLALYKYRGLKFSYSDNYI</sequence>
<name>X1JCP7_9ZZZZ</name>
<organism evidence="1">
    <name type="scientific">marine sediment metagenome</name>
    <dbReference type="NCBI Taxonomy" id="412755"/>
    <lineage>
        <taxon>unclassified sequences</taxon>
        <taxon>metagenomes</taxon>
        <taxon>ecological metagenomes</taxon>
    </lineage>
</organism>
<accession>X1JCP7</accession>
<proteinExistence type="predicted"/>
<dbReference type="AlphaFoldDB" id="X1JCP7"/>
<protein>
    <submittedName>
        <fullName evidence="1">Uncharacterized protein</fullName>
    </submittedName>
</protein>
<feature type="non-terminal residue" evidence="1">
    <location>
        <position position="101"/>
    </location>
</feature>
<evidence type="ECO:0000313" key="1">
    <source>
        <dbReference type="EMBL" id="GAH67523.1"/>
    </source>
</evidence>
<gene>
    <name evidence="1" type="ORF">S03H2_43083</name>
</gene>
<dbReference type="EMBL" id="BARU01026846">
    <property type="protein sequence ID" value="GAH67523.1"/>
    <property type="molecule type" value="Genomic_DNA"/>
</dbReference>
<reference evidence="1" key="1">
    <citation type="journal article" date="2014" name="Front. Microbiol.">
        <title>High frequency of phylogenetically diverse reductive dehalogenase-homologous genes in deep subseafloor sedimentary metagenomes.</title>
        <authorList>
            <person name="Kawai M."/>
            <person name="Futagami T."/>
            <person name="Toyoda A."/>
            <person name="Takaki Y."/>
            <person name="Nishi S."/>
            <person name="Hori S."/>
            <person name="Arai W."/>
            <person name="Tsubouchi T."/>
            <person name="Morono Y."/>
            <person name="Uchiyama I."/>
            <person name="Ito T."/>
            <person name="Fujiyama A."/>
            <person name="Inagaki F."/>
            <person name="Takami H."/>
        </authorList>
    </citation>
    <scope>NUCLEOTIDE SEQUENCE</scope>
    <source>
        <strain evidence="1">Expedition CK06-06</strain>
    </source>
</reference>
<comment type="caution">
    <text evidence="1">The sequence shown here is derived from an EMBL/GenBank/DDBJ whole genome shotgun (WGS) entry which is preliminary data.</text>
</comment>